<evidence type="ECO:0000313" key="1">
    <source>
        <dbReference type="EMBL" id="ODQ61982.1"/>
    </source>
</evidence>
<name>A0A1E3PAL5_WICAA</name>
<dbReference type="Proteomes" id="UP000094112">
    <property type="component" value="Unassembled WGS sequence"/>
</dbReference>
<dbReference type="EMBL" id="KV454208">
    <property type="protein sequence ID" value="ODQ61982.1"/>
    <property type="molecule type" value="Genomic_DNA"/>
</dbReference>
<accession>A0A1E3PAL5</accession>
<dbReference type="AlphaFoldDB" id="A0A1E3PAL5"/>
<dbReference type="GeneID" id="30202582"/>
<proteinExistence type="predicted"/>
<evidence type="ECO:0000313" key="2">
    <source>
        <dbReference type="Proteomes" id="UP000094112"/>
    </source>
</evidence>
<sequence>MCTRLYLNLDIEKLLLSAAIFTNDQCQFVVLNHDLQSYVLQKLERHTGLPRHSLIHLYEKDSPIDCTSEYKGTTVPV</sequence>
<gene>
    <name evidence="1" type="ORF">WICANDRAFT_82119</name>
</gene>
<reference evidence="1 2" key="1">
    <citation type="journal article" date="2016" name="Proc. Natl. Acad. Sci. U.S.A.">
        <title>Comparative genomics of biotechnologically important yeasts.</title>
        <authorList>
            <person name="Riley R."/>
            <person name="Haridas S."/>
            <person name="Wolfe K.H."/>
            <person name="Lopes M.R."/>
            <person name="Hittinger C.T."/>
            <person name="Goeker M."/>
            <person name="Salamov A.A."/>
            <person name="Wisecaver J.H."/>
            <person name="Long T.M."/>
            <person name="Calvey C.H."/>
            <person name="Aerts A.L."/>
            <person name="Barry K.W."/>
            <person name="Choi C."/>
            <person name="Clum A."/>
            <person name="Coughlan A.Y."/>
            <person name="Deshpande S."/>
            <person name="Douglass A.P."/>
            <person name="Hanson S.J."/>
            <person name="Klenk H.-P."/>
            <person name="LaButti K.M."/>
            <person name="Lapidus A."/>
            <person name="Lindquist E.A."/>
            <person name="Lipzen A.M."/>
            <person name="Meier-Kolthoff J.P."/>
            <person name="Ohm R.A."/>
            <person name="Otillar R.P."/>
            <person name="Pangilinan J.L."/>
            <person name="Peng Y."/>
            <person name="Rokas A."/>
            <person name="Rosa C.A."/>
            <person name="Scheuner C."/>
            <person name="Sibirny A.A."/>
            <person name="Slot J.C."/>
            <person name="Stielow J.B."/>
            <person name="Sun H."/>
            <person name="Kurtzman C.P."/>
            <person name="Blackwell M."/>
            <person name="Grigoriev I.V."/>
            <person name="Jeffries T.W."/>
        </authorList>
    </citation>
    <scope>NUCLEOTIDE SEQUENCE [LARGE SCALE GENOMIC DNA]</scope>
    <source>
        <strain evidence="2">ATCC 58044 / CBS 1984 / NCYC 433 / NRRL Y-366-8</strain>
    </source>
</reference>
<keyword evidence="2" id="KW-1185">Reference proteome</keyword>
<protein>
    <submittedName>
        <fullName evidence="1">Uncharacterized protein</fullName>
    </submittedName>
</protein>
<dbReference type="RefSeq" id="XP_019041189.1">
    <property type="nucleotide sequence ID" value="XM_019185336.1"/>
</dbReference>
<organism evidence="1 2">
    <name type="scientific">Wickerhamomyces anomalus (strain ATCC 58044 / CBS 1984 / NCYC 433 / NRRL Y-366-8)</name>
    <name type="common">Yeast</name>
    <name type="synonym">Hansenula anomala</name>
    <dbReference type="NCBI Taxonomy" id="683960"/>
    <lineage>
        <taxon>Eukaryota</taxon>
        <taxon>Fungi</taxon>
        <taxon>Dikarya</taxon>
        <taxon>Ascomycota</taxon>
        <taxon>Saccharomycotina</taxon>
        <taxon>Saccharomycetes</taxon>
        <taxon>Phaffomycetales</taxon>
        <taxon>Wickerhamomycetaceae</taxon>
        <taxon>Wickerhamomyces</taxon>
    </lineage>
</organism>